<gene>
    <name evidence="10" type="ORF">SAMN05216378_1458</name>
</gene>
<dbReference type="InterPro" id="IPR057336">
    <property type="entry name" value="GerAC_N"/>
</dbReference>
<keyword evidence="3" id="KW-0309">Germination</keyword>
<dbReference type="Gene3D" id="6.20.190.10">
    <property type="entry name" value="Nutrient germinant receptor protein C, domain 1"/>
    <property type="match status" value="1"/>
</dbReference>
<sequence>MNKAAKLLIVLVILALLSGCWSQFELPDRGFVMGVALDEGKNGKIEMTTQVYRPQPAHGGHDLPSSGNGTAGLNITTTDTTVMEAVRDIPIHLGRKAQWSHMRVIVIGEQLARSVNMGELLDFFYRDHEPRVTVSLMIAKGRAGEMLNKQPIIEQTMGQQLLSAKKFAASASAKTIDTTLLKWVLQSLSAHNDSYISYVYENKDNKDVFSAAGLALFKGGKLAIIMSPKKTEGLVMLRNEYDDGVIQLPCDSPSKEMETLEIINLQTKIKTHIKGDQITVHVKAQGDGAIGELKCTSIKNKEEEAVFIHKVEEAIKTKIRNTVHYLQKNKIDVIGIGNLIYRKHPKQWKNLSNGWDDTFAEIPFNVEVKLRLVTGGTVISKPVTSEP</sequence>
<dbReference type="PANTHER" id="PTHR35789:SF1">
    <property type="entry name" value="SPORE GERMINATION PROTEIN B3"/>
    <property type="match status" value="1"/>
</dbReference>
<dbReference type="EMBL" id="FOMT01000001">
    <property type="protein sequence ID" value="SFD79540.1"/>
    <property type="molecule type" value="Genomic_DNA"/>
</dbReference>
<organism evidence="10 11">
    <name type="scientific">Paenibacillus catalpae</name>
    <dbReference type="NCBI Taxonomy" id="1045775"/>
    <lineage>
        <taxon>Bacteria</taxon>
        <taxon>Bacillati</taxon>
        <taxon>Bacillota</taxon>
        <taxon>Bacilli</taxon>
        <taxon>Bacillales</taxon>
        <taxon>Paenibacillaceae</taxon>
        <taxon>Paenibacillus</taxon>
    </lineage>
</organism>
<keyword evidence="7" id="KW-0449">Lipoprotein</keyword>
<evidence type="ECO:0000256" key="1">
    <source>
        <dbReference type="ARBA" id="ARBA00004635"/>
    </source>
</evidence>
<evidence type="ECO:0000259" key="9">
    <source>
        <dbReference type="Pfam" id="PF25198"/>
    </source>
</evidence>
<dbReference type="GO" id="GO:0016020">
    <property type="term" value="C:membrane"/>
    <property type="evidence" value="ECO:0007669"/>
    <property type="project" value="UniProtKB-SubCell"/>
</dbReference>
<evidence type="ECO:0000256" key="5">
    <source>
        <dbReference type="ARBA" id="ARBA00023136"/>
    </source>
</evidence>
<proteinExistence type="inferred from homology"/>
<dbReference type="AlphaFoldDB" id="A0A1I1VGC5"/>
<evidence type="ECO:0000256" key="7">
    <source>
        <dbReference type="ARBA" id="ARBA00023288"/>
    </source>
</evidence>
<feature type="domain" description="Spore germination GerAC-like C-terminal" evidence="8">
    <location>
        <begin position="213"/>
        <end position="373"/>
    </location>
</feature>
<accession>A0A1I1VGC5</accession>
<reference evidence="11" key="1">
    <citation type="submission" date="2016-10" db="EMBL/GenBank/DDBJ databases">
        <authorList>
            <person name="Varghese N."/>
            <person name="Submissions S."/>
        </authorList>
    </citation>
    <scope>NUCLEOTIDE SEQUENCE [LARGE SCALE GENOMIC DNA]</scope>
    <source>
        <strain evidence="11">CGMCC 1.10784</strain>
    </source>
</reference>
<evidence type="ECO:0000313" key="11">
    <source>
        <dbReference type="Proteomes" id="UP000198855"/>
    </source>
</evidence>
<evidence type="ECO:0000313" key="10">
    <source>
        <dbReference type="EMBL" id="SFD79540.1"/>
    </source>
</evidence>
<dbReference type="Pfam" id="PF25198">
    <property type="entry name" value="Spore_GerAC_N"/>
    <property type="match status" value="1"/>
</dbReference>
<keyword evidence="11" id="KW-1185">Reference proteome</keyword>
<dbReference type="OrthoDB" id="2569624at2"/>
<dbReference type="Gene3D" id="3.30.300.210">
    <property type="entry name" value="Nutrient germinant receptor protein C, domain 3"/>
    <property type="match status" value="1"/>
</dbReference>
<keyword evidence="4" id="KW-0732">Signal</keyword>
<evidence type="ECO:0000256" key="4">
    <source>
        <dbReference type="ARBA" id="ARBA00022729"/>
    </source>
</evidence>
<comment type="subcellular location">
    <subcellularLocation>
        <location evidence="1">Membrane</location>
        <topology evidence="1">Lipid-anchor</topology>
    </subcellularLocation>
</comment>
<dbReference type="GO" id="GO:0009847">
    <property type="term" value="P:spore germination"/>
    <property type="evidence" value="ECO:0007669"/>
    <property type="project" value="InterPro"/>
</dbReference>
<keyword evidence="5" id="KW-0472">Membrane</keyword>
<keyword evidence="6" id="KW-0564">Palmitate</keyword>
<dbReference type="NCBIfam" id="TIGR02887">
    <property type="entry name" value="spore_ger_x_C"/>
    <property type="match status" value="1"/>
</dbReference>
<comment type="similarity">
    <text evidence="2">Belongs to the GerABKC lipoprotein family.</text>
</comment>
<dbReference type="STRING" id="1045775.SAMN05216378_1458"/>
<feature type="domain" description="Spore germination protein N-terminal" evidence="9">
    <location>
        <begin position="25"/>
        <end position="199"/>
    </location>
</feature>
<evidence type="ECO:0000259" key="8">
    <source>
        <dbReference type="Pfam" id="PF05504"/>
    </source>
</evidence>
<dbReference type="PROSITE" id="PS51257">
    <property type="entry name" value="PROKAR_LIPOPROTEIN"/>
    <property type="match status" value="1"/>
</dbReference>
<dbReference type="RefSeq" id="WP_091182753.1">
    <property type="nucleotide sequence ID" value="NZ_FOMT01000001.1"/>
</dbReference>
<dbReference type="Pfam" id="PF05504">
    <property type="entry name" value="Spore_GerAC"/>
    <property type="match status" value="1"/>
</dbReference>
<dbReference type="InterPro" id="IPR038501">
    <property type="entry name" value="Spore_GerAC_C_sf"/>
</dbReference>
<evidence type="ECO:0000256" key="2">
    <source>
        <dbReference type="ARBA" id="ARBA00007886"/>
    </source>
</evidence>
<dbReference type="PANTHER" id="PTHR35789">
    <property type="entry name" value="SPORE GERMINATION PROTEIN B3"/>
    <property type="match status" value="1"/>
</dbReference>
<evidence type="ECO:0000256" key="6">
    <source>
        <dbReference type="ARBA" id="ARBA00023139"/>
    </source>
</evidence>
<dbReference type="InterPro" id="IPR008844">
    <property type="entry name" value="Spore_GerAC-like"/>
</dbReference>
<evidence type="ECO:0000256" key="3">
    <source>
        <dbReference type="ARBA" id="ARBA00022544"/>
    </source>
</evidence>
<protein>
    <submittedName>
        <fullName evidence="10">Spore germination protein KC</fullName>
    </submittedName>
</protein>
<name>A0A1I1VGC5_9BACL</name>
<dbReference type="Proteomes" id="UP000198855">
    <property type="component" value="Unassembled WGS sequence"/>
</dbReference>
<dbReference type="InterPro" id="IPR046953">
    <property type="entry name" value="Spore_GerAC-like_C"/>
</dbReference>